<evidence type="ECO:0000313" key="3">
    <source>
        <dbReference type="Proteomes" id="UP000635477"/>
    </source>
</evidence>
<gene>
    <name evidence="2" type="ORF">FZEAL_5892</name>
</gene>
<organism evidence="2 3">
    <name type="scientific">Fusarium zealandicum</name>
    <dbReference type="NCBI Taxonomy" id="1053134"/>
    <lineage>
        <taxon>Eukaryota</taxon>
        <taxon>Fungi</taxon>
        <taxon>Dikarya</taxon>
        <taxon>Ascomycota</taxon>
        <taxon>Pezizomycotina</taxon>
        <taxon>Sordariomycetes</taxon>
        <taxon>Hypocreomycetidae</taxon>
        <taxon>Hypocreales</taxon>
        <taxon>Nectriaceae</taxon>
        <taxon>Fusarium</taxon>
        <taxon>Fusarium staphyleae species complex</taxon>
    </lineage>
</organism>
<accession>A0A8H4UIX0</accession>
<dbReference type="AlphaFoldDB" id="A0A8H4UIX0"/>
<evidence type="ECO:0000313" key="2">
    <source>
        <dbReference type="EMBL" id="KAF4977608.1"/>
    </source>
</evidence>
<reference evidence="2" key="2">
    <citation type="submission" date="2020-05" db="EMBL/GenBank/DDBJ databases">
        <authorList>
            <person name="Kim H.-S."/>
            <person name="Proctor R.H."/>
            <person name="Brown D.W."/>
        </authorList>
    </citation>
    <scope>NUCLEOTIDE SEQUENCE</scope>
    <source>
        <strain evidence="2">NRRL 22465</strain>
    </source>
</reference>
<dbReference type="Pfam" id="PF06985">
    <property type="entry name" value="HET"/>
    <property type="match status" value="1"/>
</dbReference>
<evidence type="ECO:0000259" key="1">
    <source>
        <dbReference type="Pfam" id="PF06985"/>
    </source>
</evidence>
<keyword evidence="3" id="KW-1185">Reference proteome</keyword>
<reference evidence="2" key="1">
    <citation type="journal article" date="2020" name="BMC Genomics">
        <title>Correction to: Identification and distribution of gene clusters required for synthesis of sphingolipid metabolism inhibitors in diverse species of the filamentous fungus Fusarium.</title>
        <authorList>
            <person name="Kim H.S."/>
            <person name="Lohmar J.M."/>
            <person name="Busman M."/>
            <person name="Brown D.W."/>
            <person name="Naumann T.A."/>
            <person name="Divon H.H."/>
            <person name="Lysoe E."/>
            <person name="Uhlig S."/>
            <person name="Proctor R.H."/>
        </authorList>
    </citation>
    <scope>NUCLEOTIDE SEQUENCE</scope>
    <source>
        <strain evidence="2">NRRL 22465</strain>
    </source>
</reference>
<feature type="domain" description="Heterokaryon incompatibility" evidence="1">
    <location>
        <begin position="243"/>
        <end position="370"/>
    </location>
</feature>
<protein>
    <recommendedName>
        <fullName evidence="1">Heterokaryon incompatibility domain-containing protein</fullName>
    </recommendedName>
</protein>
<sequence length="731" mass="82811">MQRFIEYTPPRPAKRSKITHVASKDAGFCKSCQQLDLVKAFSDADEYFTNNWDLVLGLRDWKDARASFQGIFIANIEIATLCRPACTLCDFFWNVRLQDDARNCFEIRAFPSYWAVPLVRLNGSAFRNQDRTVQPSVLVVVPSSLTSGPAMQDGFNKAAIFRRHQDIPEKAIRALHIEPYVNMGILNQWISFCGENHGKGCPKPSATTETEANHIDQVPHIPGFRLIDCETREILPMPVTREYIALSYVWGVDPSGDELKWPRVVEDAAKVTVSLGFRYLWVDQLCIDQKDPEDKKQQVGCMHIIYQQAQLTIIAAAGLDARFGLAGVYRPRTVPSSCRLENMTLITTPESVFDSIRTSKWWTRGWTYQEGVLSRRRLVFTAEQVYYECEGMIACESIEYPSGLAHVQSCKYQEKLVQPGIFSGVEGGRKTTSPYRLGTSKQLEKRYDRVRSHVAKYAHRDLTHNSDKLNAFLGIFEANMLKSFFGILISDDLASKISPASRKTVFLTAQEGSRELIQALISWWHTNPDATRLPEFPSWSWAGWRGQVTASDNGLSDPYVSEKTAPIVQVMSNPGYPRLMYKMDRSAKSDLRHLPALELYMCNRLRFEALTVVAQGGNTAGGLVHVTISNSDNEDADFSLALSATVSADELATCWRDRASNEHGWEAIYVARKSTQLVFMILRPVRPVQYLHSPQRISMERIGLGWIDMLEFNYLRVTGLLESVREGYTMQ</sequence>
<dbReference type="PANTHER" id="PTHR33112">
    <property type="entry name" value="DOMAIN PROTEIN, PUTATIVE-RELATED"/>
    <property type="match status" value="1"/>
</dbReference>
<dbReference type="EMBL" id="JABEYC010000429">
    <property type="protein sequence ID" value="KAF4977608.1"/>
    <property type="molecule type" value="Genomic_DNA"/>
</dbReference>
<name>A0A8H4UIX0_9HYPO</name>
<dbReference type="PANTHER" id="PTHR33112:SF1">
    <property type="entry name" value="HETEROKARYON INCOMPATIBILITY DOMAIN-CONTAINING PROTEIN"/>
    <property type="match status" value="1"/>
</dbReference>
<dbReference type="OrthoDB" id="5428863at2759"/>
<dbReference type="InterPro" id="IPR010730">
    <property type="entry name" value="HET"/>
</dbReference>
<comment type="caution">
    <text evidence="2">The sequence shown here is derived from an EMBL/GenBank/DDBJ whole genome shotgun (WGS) entry which is preliminary data.</text>
</comment>
<proteinExistence type="predicted"/>
<dbReference type="Proteomes" id="UP000635477">
    <property type="component" value="Unassembled WGS sequence"/>
</dbReference>